<evidence type="ECO:0008006" key="3">
    <source>
        <dbReference type="Google" id="ProtNLM"/>
    </source>
</evidence>
<feature type="compositionally biased region" description="Low complexity" evidence="1">
    <location>
        <begin position="211"/>
        <end position="246"/>
    </location>
</feature>
<evidence type="ECO:0000313" key="2">
    <source>
        <dbReference type="EMBL" id="GAG18476.1"/>
    </source>
</evidence>
<feature type="non-terminal residue" evidence="2">
    <location>
        <position position="255"/>
    </location>
</feature>
<reference evidence="2" key="1">
    <citation type="journal article" date="2014" name="Front. Microbiol.">
        <title>High frequency of phylogenetically diverse reductive dehalogenase-homologous genes in deep subseafloor sedimentary metagenomes.</title>
        <authorList>
            <person name="Kawai M."/>
            <person name="Futagami T."/>
            <person name="Toyoda A."/>
            <person name="Takaki Y."/>
            <person name="Nishi S."/>
            <person name="Hori S."/>
            <person name="Arai W."/>
            <person name="Tsubouchi T."/>
            <person name="Morono Y."/>
            <person name="Uchiyama I."/>
            <person name="Ito T."/>
            <person name="Fujiyama A."/>
            <person name="Inagaki F."/>
            <person name="Takami H."/>
        </authorList>
    </citation>
    <scope>NUCLEOTIDE SEQUENCE</scope>
    <source>
        <strain evidence="2">Expedition CK06-06</strain>
    </source>
</reference>
<comment type="caution">
    <text evidence="2">The sequence shown here is derived from an EMBL/GenBank/DDBJ whole genome shotgun (WGS) entry which is preliminary data.</text>
</comment>
<proteinExistence type="predicted"/>
<dbReference type="InterPro" id="IPR011992">
    <property type="entry name" value="EF-hand-dom_pair"/>
</dbReference>
<protein>
    <recommendedName>
        <fullName evidence="3">EF-hand domain-containing protein</fullName>
    </recommendedName>
</protein>
<sequence>PYGLKNAEGTAVRKVGFSKVDTNGTGMASLAEVENFIASALQVTLEDDVYAGDLFDLFRPCFGTAFNRAKELSKNNGKVLKGAKTATADDYISFPEFRMFCVYLQIFAALYDVFTSVDGGEGRTEDDDSRINLEEFLGGYHSLGGLGFQALQGLDTDEKATNLFKAVDANDGGFVLYREWFTYISAQEIKSKTHVGSLLNGNLKPTKIAGRKSGSSSRASSVSTRRSQKSKVSPSKKGYSPKSKMPVVAGVYKPG</sequence>
<evidence type="ECO:0000256" key="1">
    <source>
        <dbReference type="SAM" id="MobiDB-lite"/>
    </source>
</evidence>
<dbReference type="AlphaFoldDB" id="X0X0G4"/>
<dbReference type="Gene3D" id="1.10.238.10">
    <property type="entry name" value="EF-hand"/>
    <property type="match status" value="2"/>
</dbReference>
<feature type="non-terminal residue" evidence="2">
    <location>
        <position position="1"/>
    </location>
</feature>
<organism evidence="2">
    <name type="scientific">marine sediment metagenome</name>
    <dbReference type="NCBI Taxonomy" id="412755"/>
    <lineage>
        <taxon>unclassified sequences</taxon>
        <taxon>metagenomes</taxon>
        <taxon>ecological metagenomes</taxon>
    </lineage>
</organism>
<dbReference type="EMBL" id="BARS01038078">
    <property type="protein sequence ID" value="GAG18476.1"/>
    <property type="molecule type" value="Genomic_DNA"/>
</dbReference>
<feature type="region of interest" description="Disordered" evidence="1">
    <location>
        <begin position="206"/>
        <end position="255"/>
    </location>
</feature>
<accession>X0X0G4</accession>
<gene>
    <name evidence="2" type="ORF">S01H1_58292</name>
</gene>
<dbReference type="SUPFAM" id="SSF47473">
    <property type="entry name" value="EF-hand"/>
    <property type="match status" value="1"/>
</dbReference>
<name>X0X0G4_9ZZZZ</name>